<dbReference type="Proteomes" id="UP000242381">
    <property type="component" value="Unassembled WGS sequence"/>
</dbReference>
<dbReference type="EMBL" id="KV921422">
    <property type="protein sequence ID" value="ORE15489.1"/>
    <property type="molecule type" value="Genomic_DNA"/>
</dbReference>
<accession>A0A1X0RU09</accession>
<dbReference type="OMA" id="SAYPESN"/>
<evidence type="ECO:0000313" key="3">
    <source>
        <dbReference type="Proteomes" id="UP000242381"/>
    </source>
</evidence>
<feature type="region of interest" description="Disordered" evidence="1">
    <location>
        <begin position="280"/>
        <end position="307"/>
    </location>
</feature>
<reference evidence="2 3" key="1">
    <citation type="journal article" date="2016" name="Proc. Natl. Acad. Sci. U.S.A.">
        <title>Lipid metabolic changes in an early divergent fungus govern the establishment of a mutualistic symbiosis with endobacteria.</title>
        <authorList>
            <person name="Lastovetsky O.A."/>
            <person name="Gaspar M.L."/>
            <person name="Mondo S.J."/>
            <person name="LaButti K.M."/>
            <person name="Sandor L."/>
            <person name="Grigoriev I.V."/>
            <person name="Henry S.A."/>
            <person name="Pawlowska T.E."/>
        </authorList>
    </citation>
    <scope>NUCLEOTIDE SEQUENCE [LARGE SCALE GENOMIC DNA]</scope>
    <source>
        <strain evidence="2 3">ATCC 11559</strain>
    </source>
</reference>
<organism evidence="2 3">
    <name type="scientific">Rhizopus microsporus</name>
    <dbReference type="NCBI Taxonomy" id="58291"/>
    <lineage>
        <taxon>Eukaryota</taxon>
        <taxon>Fungi</taxon>
        <taxon>Fungi incertae sedis</taxon>
        <taxon>Mucoromycota</taxon>
        <taxon>Mucoromycotina</taxon>
        <taxon>Mucoromycetes</taxon>
        <taxon>Mucorales</taxon>
        <taxon>Mucorineae</taxon>
        <taxon>Rhizopodaceae</taxon>
        <taxon>Rhizopus</taxon>
    </lineage>
</organism>
<name>A0A1X0RU09_RHIZD</name>
<dbReference type="AlphaFoldDB" id="A0A1X0RU09"/>
<proteinExistence type="predicted"/>
<sequence>MILFYDFAISSTAWIENIVLWYKYRAKKVQQLPRTQGPESAAPFSLFSKGAKGSPISCGYIKLSCLNINYYKYCKAYRQPAFNSFDSVNSFKNLNTQPLTHENLSKVRLVDPSETPLARYCSTMHGSQASLKKKRHQDCVLESPRIVAFPYHNDSFFLPTAEHDYPGSGLDTASIASLSVHTIGSRSTLRQQQPPSPVSAGFRRSSFQRRMSATTRDHGSITSKNSRSLYNNKRRSASFSTVLTHSEQSSKYGSKRLGRRLKQGLLRFKSTIALNSHDELYSNSSSSVPSLASTKTSLTEDEAEPSAHRTWYKKLWKFIKPTEKSRAETLSPTDPVWYTQYRSNPSL</sequence>
<protein>
    <submittedName>
        <fullName evidence="2">Uncharacterized protein</fullName>
    </submittedName>
</protein>
<evidence type="ECO:0000256" key="1">
    <source>
        <dbReference type="SAM" id="MobiDB-lite"/>
    </source>
</evidence>
<feature type="compositionally biased region" description="Polar residues" evidence="1">
    <location>
        <begin position="208"/>
        <end position="230"/>
    </location>
</feature>
<feature type="region of interest" description="Disordered" evidence="1">
    <location>
        <begin position="185"/>
        <end position="230"/>
    </location>
</feature>
<dbReference type="VEuPathDB" id="FungiDB:BCV72DRAFT_336216"/>
<feature type="compositionally biased region" description="Low complexity" evidence="1">
    <location>
        <begin position="282"/>
        <end position="297"/>
    </location>
</feature>
<evidence type="ECO:0000313" key="2">
    <source>
        <dbReference type="EMBL" id="ORE15489.1"/>
    </source>
</evidence>
<gene>
    <name evidence="2" type="ORF">BCV71DRAFT_257324</name>
</gene>